<protein>
    <recommendedName>
        <fullName evidence="4">FAD-binding domain-containing protein</fullName>
    </recommendedName>
</protein>
<dbReference type="Proteomes" id="UP001190465">
    <property type="component" value="Chromosome"/>
</dbReference>
<accession>A0ABM9M337</accession>
<organism evidence="2 3">
    <name type="scientific">[Mycobacterium] burgundiense</name>
    <dbReference type="NCBI Taxonomy" id="3064286"/>
    <lineage>
        <taxon>Bacteria</taxon>
        <taxon>Bacillati</taxon>
        <taxon>Actinomycetota</taxon>
        <taxon>Actinomycetes</taxon>
        <taxon>Mycobacteriales</taxon>
        <taxon>Mycobacteriaceae</taxon>
        <taxon>Mycolicibacterium</taxon>
    </lineage>
</organism>
<dbReference type="EMBL" id="OY726397">
    <property type="protein sequence ID" value="CAJ1509419.1"/>
    <property type="molecule type" value="Genomic_DNA"/>
</dbReference>
<evidence type="ECO:0000256" key="1">
    <source>
        <dbReference type="SAM" id="MobiDB-lite"/>
    </source>
</evidence>
<evidence type="ECO:0008006" key="4">
    <source>
        <dbReference type="Google" id="ProtNLM"/>
    </source>
</evidence>
<dbReference type="Gene3D" id="3.50.50.60">
    <property type="entry name" value="FAD/NAD(P)-binding domain"/>
    <property type="match status" value="1"/>
</dbReference>
<gene>
    <name evidence="2" type="ORF">MU0053_004177</name>
</gene>
<dbReference type="SUPFAM" id="SSF51905">
    <property type="entry name" value="FAD/NAD(P)-binding domain"/>
    <property type="match status" value="1"/>
</dbReference>
<name>A0ABM9M337_9MYCO</name>
<dbReference type="RefSeq" id="WP_308479489.1">
    <property type="nucleotide sequence ID" value="NZ_OY726397.1"/>
</dbReference>
<dbReference type="InterPro" id="IPR036188">
    <property type="entry name" value="FAD/NAD-bd_sf"/>
</dbReference>
<feature type="compositionally biased region" description="Basic residues" evidence="1">
    <location>
        <begin position="1"/>
        <end position="10"/>
    </location>
</feature>
<feature type="region of interest" description="Disordered" evidence="1">
    <location>
        <begin position="1"/>
        <end position="26"/>
    </location>
</feature>
<evidence type="ECO:0000313" key="3">
    <source>
        <dbReference type="Proteomes" id="UP001190465"/>
    </source>
</evidence>
<keyword evidence="3" id="KW-1185">Reference proteome</keyword>
<reference evidence="2 3" key="1">
    <citation type="submission" date="2023-08" db="EMBL/GenBank/DDBJ databases">
        <authorList>
            <person name="Folkvardsen B D."/>
            <person name="Norman A."/>
        </authorList>
    </citation>
    <scope>NUCLEOTIDE SEQUENCE [LARGE SCALE GENOMIC DNA]</scope>
    <source>
        <strain evidence="2 3">Mu0053</strain>
    </source>
</reference>
<evidence type="ECO:0000313" key="2">
    <source>
        <dbReference type="EMBL" id="CAJ1509419.1"/>
    </source>
</evidence>
<sequence>MADGHRRGRRSAPEPQHQPEYSDDSDGFAWDDAVDVVCVGLSPVAAAAAVAAANLGWHVCRVRPARELVGDSAEYLRQVTDDVVPVEPDDRTHSVPLRRITGPAPSDREFPIGTVTFVGSALRSWAAQCIDAVGGVLSTEVADPRLMTRYHGVGADIEAFPVGAVDFGAEPVSVGDWLADEMARHDIASNPADVLVELVFDDGRVVGVVLATEVGTELVRARRGVVMALREDVTELSWPSETTGARAELAFVTRPASRFGRLELLSAAPESLPR</sequence>
<proteinExistence type="predicted"/>